<dbReference type="OrthoDB" id="2989864at2759"/>
<protein>
    <submittedName>
        <fullName evidence="2">Uncharacterized protein</fullName>
    </submittedName>
</protein>
<dbReference type="InterPro" id="IPR025363">
    <property type="entry name" value="DUF4267"/>
</dbReference>
<evidence type="ECO:0000313" key="3">
    <source>
        <dbReference type="Proteomes" id="UP000002035"/>
    </source>
</evidence>
<dbReference type="eggNOG" id="ENOG502S8II">
    <property type="taxonomic scope" value="Eukaryota"/>
</dbReference>
<dbReference type="HOGENOM" id="CLU_125080_1_0_1"/>
<dbReference type="VEuPathDB" id="FungiDB:MCYG_03374"/>
<dbReference type="Proteomes" id="UP000002035">
    <property type="component" value="Unassembled WGS sequence"/>
</dbReference>
<reference evidence="2" key="1">
    <citation type="submission" date="2008-10" db="EMBL/GenBank/DDBJ databases">
        <title>Annotation of Microsporum canis strain CBS 113480.</title>
        <authorList>
            <consortium name="The Broad Institute Genome Sequencing Platform"/>
            <person name="Cuomo C."/>
            <person name="Henn M.R."/>
            <person name="Young S.K."/>
            <person name="Kodira C.D."/>
            <person name="Zeng Q."/>
            <person name="Koehrsen M."/>
            <person name="Alvarado L."/>
            <person name="Berlin A."/>
            <person name="Borenstein D."/>
            <person name="Chen Z."/>
            <person name="Engels R."/>
            <person name="Freedman E."/>
            <person name="Gellesch M."/>
            <person name="Goldberg J."/>
            <person name="Griggs A."/>
            <person name="Gujja S."/>
            <person name="Heiman D."/>
            <person name="Hepburn T."/>
            <person name="Howarth C."/>
            <person name="Jen D."/>
            <person name="Larson L."/>
            <person name="Lewis B."/>
            <person name="Mehta T."/>
            <person name="Park D."/>
            <person name="Pearson M."/>
            <person name="Roberts A."/>
            <person name="Saif S."/>
            <person name="Shea T."/>
            <person name="Shenoy N."/>
            <person name="Sisk P."/>
            <person name="Stolte C."/>
            <person name="Sykes S."/>
            <person name="Walk T."/>
            <person name="White J."/>
            <person name="Yandava C."/>
            <person name="Guigo R."/>
            <person name="Borodovsky M."/>
            <person name="White T.C."/>
            <person name="Oliver B.G."/>
            <person name="Graser Y."/>
            <person name="Abdel-Rahman S."/>
            <person name="Gurr S.J."/>
            <person name="Martinez-Rossi N."/>
            <person name="Summerbell R."/>
            <person name="Lander E."/>
            <person name="Nusbaum C."/>
            <person name="Galagan J."/>
            <person name="Birren B."/>
        </authorList>
    </citation>
    <scope>NUCLEOTIDE SEQUENCE</scope>
    <source>
        <strain evidence="2">CBS 113480</strain>
    </source>
</reference>
<dbReference type="GeneID" id="9230630"/>
<feature type="transmembrane region" description="Helical" evidence="1">
    <location>
        <begin position="51"/>
        <end position="70"/>
    </location>
</feature>
<dbReference type="Pfam" id="PF14087">
    <property type="entry name" value="DUF4267"/>
    <property type="match status" value="1"/>
</dbReference>
<dbReference type="AlphaFoldDB" id="C5FLI3"/>
<feature type="transmembrane region" description="Helical" evidence="1">
    <location>
        <begin position="82"/>
        <end position="99"/>
    </location>
</feature>
<accession>C5FLI3</accession>
<evidence type="ECO:0000313" key="2">
    <source>
        <dbReference type="EMBL" id="EEQ30555.1"/>
    </source>
</evidence>
<gene>
    <name evidence="2" type="ORF">MCYG_03374</name>
</gene>
<dbReference type="OMA" id="MPFWNAA"/>
<name>C5FLI3_ARTOC</name>
<sequence>MFDNFTAWHIPPLFVATATTFGGLMPFWNAAHAIGEFGLPNRIAISKEAQAVMITASGRTSALGLALFAFYSQGKFREVDTIMMILAYVGLVDGYVCWREGVPGRAIFRATSGLLIAAWGWFGMTS</sequence>
<keyword evidence="3" id="KW-1185">Reference proteome</keyword>
<dbReference type="RefSeq" id="XP_002847868.1">
    <property type="nucleotide sequence ID" value="XM_002847822.1"/>
</dbReference>
<keyword evidence="1" id="KW-0472">Membrane</keyword>
<proteinExistence type="predicted"/>
<feature type="transmembrane region" description="Helical" evidence="1">
    <location>
        <begin position="12"/>
        <end position="31"/>
    </location>
</feature>
<keyword evidence="1" id="KW-0812">Transmembrane</keyword>
<feature type="transmembrane region" description="Helical" evidence="1">
    <location>
        <begin position="106"/>
        <end position="124"/>
    </location>
</feature>
<dbReference type="EMBL" id="DS995703">
    <property type="protein sequence ID" value="EEQ30555.1"/>
    <property type="molecule type" value="Genomic_DNA"/>
</dbReference>
<evidence type="ECO:0000256" key="1">
    <source>
        <dbReference type="SAM" id="Phobius"/>
    </source>
</evidence>
<keyword evidence="1" id="KW-1133">Transmembrane helix</keyword>
<organism evidence="2 3">
    <name type="scientific">Arthroderma otae (strain ATCC MYA-4605 / CBS 113480)</name>
    <name type="common">Microsporum canis</name>
    <dbReference type="NCBI Taxonomy" id="554155"/>
    <lineage>
        <taxon>Eukaryota</taxon>
        <taxon>Fungi</taxon>
        <taxon>Dikarya</taxon>
        <taxon>Ascomycota</taxon>
        <taxon>Pezizomycotina</taxon>
        <taxon>Eurotiomycetes</taxon>
        <taxon>Eurotiomycetidae</taxon>
        <taxon>Onygenales</taxon>
        <taxon>Arthrodermataceae</taxon>
        <taxon>Microsporum</taxon>
    </lineage>
</organism>